<dbReference type="PANTHER" id="PTHR44360:SF1">
    <property type="entry name" value="DNAJ HOMOLOG SUBFAMILY B MEMBER 9"/>
    <property type="match status" value="1"/>
</dbReference>
<accession>A0ABM1BYD6</accession>
<proteinExistence type="predicted"/>
<keyword evidence="7" id="KW-1185">Reference proteome</keyword>
<name>A0ABM1BYD6_LIMPO</name>
<evidence type="ECO:0000313" key="8">
    <source>
        <dbReference type="RefSeq" id="XP_013791028.1"/>
    </source>
</evidence>
<evidence type="ECO:0000256" key="2">
    <source>
        <dbReference type="ARBA" id="ARBA00040158"/>
    </source>
</evidence>
<keyword evidence="1" id="KW-0143">Chaperone</keyword>
<comment type="function">
    <text evidence="4">Co-chaperone for Hsp70 protein HSPA5/BiP that acts as a key repressor of the ERN1/IRE1-mediated unfolded protein response (UPR). J domain-containing co-chaperones stimulate the ATPase activity of Hsp70 proteins and are required for efficient substrate recognition by Hsp70 proteins. In the unstressed endoplasmic reticulum, interacts with the luminal region of ERN1/IRE1 and selectively recruits HSPA5/BiP: HSPA5/BiP disrupts the dimerization of the active ERN1/IRE1 luminal region, thereby inactivating ERN1/IRE1. Also involved in endoplasmic reticulum-associated degradation (ERAD) of misfolded proteins. Required for survival of B-cell progenitors and normal antibody production.</text>
</comment>
<dbReference type="InterPro" id="IPR051948">
    <property type="entry name" value="Hsp70_co-chaperone_J-domain"/>
</dbReference>
<evidence type="ECO:0000256" key="5">
    <source>
        <dbReference type="ARBA" id="ARBA00046365"/>
    </source>
</evidence>
<comment type="subunit">
    <text evidence="5">Interacts with HSPA5/BiP; interaction is direct. Interacts with ERN1/IRE1 (via the luminal region). Interacts with DERL1.</text>
</comment>
<organism evidence="7 8">
    <name type="scientific">Limulus polyphemus</name>
    <name type="common">Atlantic horseshoe crab</name>
    <dbReference type="NCBI Taxonomy" id="6850"/>
    <lineage>
        <taxon>Eukaryota</taxon>
        <taxon>Metazoa</taxon>
        <taxon>Ecdysozoa</taxon>
        <taxon>Arthropoda</taxon>
        <taxon>Chelicerata</taxon>
        <taxon>Merostomata</taxon>
        <taxon>Xiphosura</taxon>
        <taxon>Limulidae</taxon>
        <taxon>Limulus</taxon>
    </lineage>
</organism>
<dbReference type="PROSITE" id="PS00636">
    <property type="entry name" value="DNAJ_1"/>
    <property type="match status" value="1"/>
</dbReference>
<dbReference type="PRINTS" id="PR00625">
    <property type="entry name" value="JDOMAIN"/>
</dbReference>
<sequence length="222" mass="25762">MYVNRLVTFTVLYGAVILDITWALTKKDLYEILGIKQNASEQEIRKAFRRLAAKYHPDKNKKENAEEVFTEIVQAYEILSDRDKKKQYDKFGMAAFENGGDDYGSESFDFSDFFTHFDAFNFHNGHENHNHERNGYRFQFGSGKSFNFDDIFTDMHAEEESFNSNFGMFEEMNPFDSRDSLFGGNQIPVFQMHPNNRNTGGAKCPTITQKIGNMITSYTWCS</sequence>
<dbReference type="CDD" id="cd06257">
    <property type="entry name" value="DnaJ"/>
    <property type="match status" value="1"/>
</dbReference>
<dbReference type="PANTHER" id="PTHR44360">
    <property type="entry name" value="DNAJ HOMOLOG SUBFAMILY B MEMBER 9"/>
    <property type="match status" value="1"/>
</dbReference>
<dbReference type="SMART" id="SM00271">
    <property type="entry name" value="DnaJ"/>
    <property type="match status" value="1"/>
</dbReference>
<dbReference type="Proteomes" id="UP000694941">
    <property type="component" value="Unplaced"/>
</dbReference>
<evidence type="ECO:0000259" key="6">
    <source>
        <dbReference type="PROSITE" id="PS50076"/>
    </source>
</evidence>
<dbReference type="InterPro" id="IPR001623">
    <property type="entry name" value="DnaJ_domain"/>
</dbReference>
<evidence type="ECO:0000256" key="3">
    <source>
        <dbReference type="ARBA" id="ARBA00041533"/>
    </source>
</evidence>
<dbReference type="Pfam" id="PF00226">
    <property type="entry name" value="DnaJ"/>
    <property type="match status" value="1"/>
</dbReference>
<reference evidence="8" key="1">
    <citation type="submission" date="2025-08" db="UniProtKB">
        <authorList>
            <consortium name="RefSeq"/>
        </authorList>
    </citation>
    <scope>IDENTIFICATION</scope>
    <source>
        <tissue evidence="8">Muscle</tissue>
    </source>
</reference>
<dbReference type="RefSeq" id="XP_013791028.1">
    <property type="nucleotide sequence ID" value="XM_013935574.2"/>
</dbReference>
<dbReference type="SUPFAM" id="SSF46565">
    <property type="entry name" value="Chaperone J-domain"/>
    <property type="match status" value="1"/>
</dbReference>
<evidence type="ECO:0000313" key="7">
    <source>
        <dbReference type="Proteomes" id="UP000694941"/>
    </source>
</evidence>
<evidence type="ECO:0000256" key="1">
    <source>
        <dbReference type="ARBA" id="ARBA00023186"/>
    </source>
</evidence>
<dbReference type="InterPro" id="IPR018253">
    <property type="entry name" value="DnaJ_domain_CS"/>
</dbReference>
<dbReference type="InterPro" id="IPR036869">
    <property type="entry name" value="J_dom_sf"/>
</dbReference>
<dbReference type="PROSITE" id="PS50076">
    <property type="entry name" value="DNAJ_2"/>
    <property type="match status" value="1"/>
</dbReference>
<evidence type="ECO:0000256" key="4">
    <source>
        <dbReference type="ARBA" id="ARBA00045428"/>
    </source>
</evidence>
<gene>
    <name evidence="8" type="primary">LOC106474878</name>
</gene>
<dbReference type="GeneID" id="106474878"/>
<protein>
    <recommendedName>
        <fullName evidence="2">DnaJ homolog subfamily B member 9</fullName>
    </recommendedName>
    <alternativeName>
        <fullName evidence="3">Endoplasmic reticulum DNA J domain-containing protein 4</fullName>
    </alternativeName>
</protein>
<dbReference type="Gene3D" id="1.10.287.110">
    <property type="entry name" value="DnaJ domain"/>
    <property type="match status" value="1"/>
</dbReference>
<feature type="domain" description="J" evidence="6">
    <location>
        <begin position="28"/>
        <end position="92"/>
    </location>
</feature>